<evidence type="ECO:0000259" key="1">
    <source>
        <dbReference type="PROSITE" id="PS51278"/>
    </source>
</evidence>
<dbReference type="InterPro" id="IPR052373">
    <property type="entry name" value="Gamma-glu_amide_hydrolase"/>
</dbReference>
<keyword evidence="3" id="KW-1185">Reference proteome</keyword>
<proteinExistence type="predicted"/>
<dbReference type="SUPFAM" id="SSF56235">
    <property type="entry name" value="N-terminal nucleophile aminohydrolases (Ntn hydrolases)"/>
    <property type="match status" value="1"/>
</dbReference>
<dbReference type="CDD" id="cd01908">
    <property type="entry name" value="YafJ"/>
    <property type="match status" value="1"/>
</dbReference>
<dbReference type="RefSeq" id="WP_169156277.1">
    <property type="nucleotide sequence ID" value="NZ_CAWPJE010000125.1"/>
</dbReference>
<dbReference type="PANTHER" id="PTHR43187:SF1">
    <property type="entry name" value="GLUTAMINE AMIDOTRANSFERASE DUG3-RELATED"/>
    <property type="match status" value="1"/>
</dbReference>
<dbReference type="NCBIfam" id="TIGR03442">
    <property type="entry name" value="ergothioneine biosynthesis protein EgtC"/>
    <property type="match status" value="1"/>
</dbReference>
<evidence type="ECO:0000313" key="3">
    <source>
        <dbReference type="Proteomes" id="UP000718564"/>
    </source>
</evidence>
<name>A0ABX1P9C0_9CYAN</name>
<dbReference type="InterPro" id="IPR017932">
    <property type="entry name" value="GATase_2_dom"/>
</dbReference>
<dbReference type="Proteomes" id="UP000718564">
    <property type="component" value="Unassembled WGS sequence"/>
</dbReference>
<dbReference type="Gene3D" id="3.60.20.10">
    <property type="entry name" value="Glutamine Phosphoribosylpyrophosphate, subunit 1, domain 1"/>
    <property type="match status" value="1"/>
</dbReference>
<dbReference type="InterPro" id="IPR029055">
    <property type="entry name" value="Ntn_hydrolases_N"/>
</dbReference>
<dbReference type="InterPro" id="IPR017808">
    <property type="entry name" value="EgtC"/>
</dbReference>
<dbReference type="Pfam" id="PF13522">
    <property type="entry name" value="GATase_6"/>
    <property type="match status" value="1"/>
</dbReference>
<dbReference type="PANTHER" id="PTHR43187">
    <property type="entry name" value="GLUTAMINE AMIDOTRANSFERASE DUG3-RELATED"/>
    <property type="match status" value="1"/>
</dbReference>
<feature type="domain" description="Glutamine amidotransferase type-2" evidence="1">
    <location>
        <begin position="2"/>
        <end position="265"/>
    </location>
</feature>
<dbReference type="PROSITE" id="PS51278">
    <property type="entry name" value="GATASE_TYPE_2"/>
    <property type="match status" value="1"/>
</dbReference>
<organism evidence="2 3">
    <name type="scientific">Brasilonema bromeliae SPC951</name>
    <dbReference type="NCBI Taxonomy" id="385972"/>
    <lineage>
        <taxon>Bacteria</taxon>
        <taxon>Bacillati</taxon>
        <taxon>Cyanobacteriota</taxon>
        <taxon>Cyanophyceae</taxon>
        <taxon>Nostocales</taxon>
        <taxon>Scytonemataceae</taxon>
        <taxon>Brasilonema</taxon>
        <taxon>Bromeliae group (in: Brasilonema)</taxon>
    </lineage>
</organism>
<reference evidence="2 3" key="1">
    <citation type="submission" date="2018-06" db="EMBL/GenBank/DDBJ databases">
        <title>Comparative genomics of Brasilonema spp. strains.</title>
        <authorList>
            <person name="Alvarenga D.O."/>
            <person name="Fiore M.F."/>
            <person name="Varani A.M."/>
        </authorList>
    </citation>
    <scope>NUCLEOTIDE SEQUENCE [LARGE SCALE GENOMIC DNA]</scope>
    <source>
        <strain evidence="2 3">SPC951</strain>
    </source>
</reference>
<sequence>MCRLVGYLGNTIPLDELLYKQEHSLYNQSYNPVELKSGVVCADGSGVGWYDKEGKPFIYRNTIPIWNDPNLEELSHYVQSTCALGYVRLAGTGESLDISNCQPFRSDKLLFVHNGEITNFQQTLARPIRDSLSDSTYRLIKGMTDSEHIFALLVEMWQLSPGSTLLSALRATLEKLTVLAKKYDTSFSANIIVSDGQALAATRYAYGTQAPTLYWSCDDAKPPTQVIVASEPLSNQNWTAFPDQSTLFVQSESLQPTTSLIMSELPYF</sequence>
<evidence type="ECO:0000313" key="2">
    <source>
        <dbReference type="EMBL" id="NMG21027.1"/>
    </source>
</evidence>
<accession>A0ABX1P9C0</accession>
<comment type="caution">
    <text evidence="2">The sequence shown here is derived from an EMBL/GenBank/DDBJ whole genome shotgun (WGS) entry which is preliminary data.</text>
</comment>
<gene>
    <name evidence="2" type="primary">egtC</name>
    <name evidence="2" type="ORF">DP116_16820</name>
</gene>
<protein>
    <submittedName>
        <fullName evidence="2">Ergothioneine biosynthesis protein EgtC</fullName>
    </submittedName>
</protein>
<dbReference type="EMBL" id="QMEB01000132">
    <property type="protein sequence ID" value="NMG21027.1"/>
    <property type="molecule type" value="Genomic_DNA"/>
</dbReference>